<dbReference type="GO" id="GO:0003723">
    <property type="term" value="F:RNA binding"/>
    <property type="evidence" value="ECO:0007669"/>
    <property type="project" value="UniProtKB-KW"/>
</dbReference>
<dbReference type="SUPFAM" id="SSF55174">
    <property type="entry name" value="Alpha-L RNA-binding motif"/>
    <property type="match status" value="1"/>
</dbReference>
<dbReference type="NCBIfam" id="TIGR00005">
    <property type="entry name" value="rluA_subfam"/>
    <property type="match status" value="1"/>
</dbReference>
<evidence type="ECO:0000256" key="3">
    <source>
        <dbReference type="ARBA" id="ARBA00023235"/>
    </source>
</evidence>
<dbReference type="InterPro" id="IPR050188">
    <property type="entry name" value="RluA_PseudoU_synthase"/>
</dbReference>
<dbReference type="PROSITE" id="PS01129">
    <property type="entry name" value="PSI_RLU"/>
    <property type="match status" value="1"/>
</dbReference>
<reference evidence="8" key="1">
    <citation type="submission" date="2020-08" db="EMBL/GenBank/DDBJ databases">
        <title>Genome public.</title>
        <authorList>
            <person name="Liu C."/>
            <person name="Sun Q."/>
        </authorList>
    </citation>
    <scope>NUCLEOTIDE SEQUENCE</scope>
    <source>
        <strain evidence="8">BX21</strain>
    </source>
</reference>
<feature type="domain" description="RNA-binding S4" evidence="7">
    <location>
        <begin position="14"/>
        <end position="78"/>
    </location>
</feature>
<proteinExistence type="inferred from homology"/>
<comment type="caution">
    <text evidence="8">The sequence shown here is derived from an EMBL/GenBank/DDBJ whole genome shotgun (WGS) entry which is preliminary data.</text>
</comment>
<evidence type="ECO:0000256" key="1">
    <source>
        <dbReference type="ARBA" id="ARBA00000073"/>
    </source>
</evidence>
<comment type="catalytic activity">
    <reaction evidence="1 6">
        <text>a uridine in RNA = a pseudouridine in RNA</text>
        <dbReference type="Rhea" id="RHEA:48348"/>
        <dbReference type="Rhea" id="RHEA-COMP:12068"/>
        <dbReference type="Rhea" id="RHEA-COMP:12069"/>
        <dbReference type="ChEBI" id="CHEBI:65314"/>
        <dbReference type="ChEBI" id="CHEBI:65315"/>
    </reaction>
</comment>
<name>A0A926EYC3_9FIRM</name>
<feature type="active site" evidence="4">
    <location>
        <position position="137"/>
    </location>
</feature>
<dbReference type="AlphaFoldDB" id="A0A926EYC3"/>
<evidence type="ECO:0000256" key="5">
    <source>
        <dbReference type="PROSITE-ProRule" id="PRU00182"/>
    </source>
</evidence>
<accession>A0A926EYC3</accession>
<dbReference type="Gene3D" id="3.30.2350.10">
    <property type="entry name" value="Pseudouridine synthase"/>
    <property type="match status" value="1"/>
</dbReference>
<dbReference type="InterPro" id="IPR006225">
    <property type="entry name" value="PsdUridine_synth_RluC/D"/>
</dbReference>
<comment type="similarity">
    <text evidence="2 6">Belongs to the pseudouridine synthase RluA family.</text>
</comment>
<dbReference type="PROSITE" id="PS50889">
    <property type="entry name" value="S4"/>
    <property type="match status" value="1"/>
</dbReference>
<dbReference type="GO" id="GO:0120159">
    <property type="term" value="F:rRNA pseudouridine synthase activity"/>
    <property type="evidence" value="ECO:0007669"/>
    <property type="project" value="UniProtKB-ARBA"/>
</dbReference>
<comment type="function">
    <text evidence="6">Responsible for synthesis of pseudouridine from uracil.</text>
</comment>
<dbReference type="PANTHER" id="PTHR21600">
    <property type="entry name" value="MITOCHONDRIAL RNA PSEUDOURIDINE SYNTHASE"/>
    <property type="match status" value="1"/>
</dbReference>
<dbReference type="InterPro" id="IPR020103">
    <property type="entry name" value="PsdUridine_synth_cat_dom_sf"/>
</dbReference>
<dbReference type="CDD" id="cd02869">
    <property type="entry name" value="PseudoU_synth_RluA_like"/>
    <property type="match status" value="1"/>
</dbReference>
<evidence type="ECO:0000313" key="9">
    <source>
        <dbReference type="Proteomes" id="UP000601171"/>
    </source>
</evidence>
<dbReference type="InterPro" id="IPR006145">
    <property type="entry name" value="PsdUridine_synth_RsuA/RluA"/>
</dbReference>
<dbReference type="InterPro" id="IPR036986">
    <property type="entry name" value="S4_RNA-bd_sf"/>
</dbReference>
<dbReference type="Pfam" id="PF00849">
    <property type="entry name" value="PseudoU_synth_2"/>
    <property type="match status" value="1"/>
</dbReference>
<keyword evidence="9" id="KW-1185">Reference proteome</keyword>
<dbReference type="Proteomes" id="UP000601171">
    <property type="component" value="Unassembled WGS sequence"/>
</dbReference>
<keyword evidence="5" id="KW-0694">RNA-binding</keyword>
<protein>
    <recommendedName>
        <fullName evidence="6">Pseudouridine synthase</fullName>
        <ecNumber evidence="6">5.4.99.-</ecNumber>
    </recommendedName>
</protein>
<dbReference type="Pfam" id="PF01479">
    <property type="entry name" value="S4"/>
    <property type="match status" value="1"/>
</dbReference>
<sequence>METIEIYVDEGDNERLDYYIATELNEVSRTYIQKLIKDGLVDVNGLKKKPSYLVKEGDRILVNLPKPKKLEIVPEDLPLDIIYQDEDIVVVNKSQGMVVHPAPGNYTGTLVNALLYHIGSLSSINGIIRPGIVHRLDKDTSGILIIAKNDFSHRSLSEQLKDRKVYREYISLVNGVIKDDKGTINAPIGRNPNNRKMMKVISSNSKEAITHYEVIRRYDKYTLIKAVLETGRTHQIRVHFSYMNHPVVGDPIYSSGKNEFNLDKQLLHARKVGIIHPRSKKYMEFECDILNNFKEVLKKLDNR</sequence>
<evidence type="ECO:0000313" key="8">
    <source>
        <dbReference type="EMBL" id="MBC8588649.1"/>
    </source>
</evidence>
<keyword evidence="3 6" id="KW-0413">Isomerase</keyword>
<dbReference type="SMART" id="SM00363">
    <property type="entry name" value="S4"/>
    <property type="match status" value="1"/>
</dbReference>
<dbReference type="EC" id="5.4.99.-" evidence="6"/>
<organism evidence="8 9">
    <name type="scientific">Paratissierella segnis</name>
    <dbReference type="NCBI Taxonomy" id="2763679"/>
    <lineage>
        <taxon>Bacteria</taxon>
        <taxon>Bacillati</taxon>
        <taxon>Bacillota</taxon>
        <taxon>Tissierellia</taxon>
        <taxon>Tissierellales</taxon>
        <taxon>Tissierellaceae</taxon>
        <taxon>Paratissierella</taxon>
    </lineage>
</organism>
<evidence type="ECO:0000256" key="2">
    <source>
        <dbReference type="ARBA" id="ARBA00010876"/>
    </source>
</evidence>
<dbReference type="PANTHER" id="PTHR21600:SF44">
    <property type="entry name" value="RIBOSOMAL LARGE SUBUNIT PSEUDOURIDINE SYNTHASE D"/>
    <property type="match status" value="1"/>
</dbReference>
<dbReference type="GO" id="GO:0000455">
    <property type="term" value="P:enzyme-directed rRNA pseudouridine synthesis"/>
    <property type="evidence" value="ECO:0007669"/>
    <property type="project" value="UniProtKB-ARBA"/>
</dbReference>
<evidence type="ECO:0000256" key="6">
    <source>
        <dbReference type="RuleBase" id="RU362028"/>
    </source>
</evidence>
<dbReference type="EMBL" id="JACRTG010000025">
    <property type="protein sequence ID" value="MBC8588649.1"/>
    <property type="molecule type" value="Genomic_DNA"/>
</dbReference>
<evidence type="ECO:0000259" key="7">
    <source>
        <dbReference type="SMART" id="SM00363"/>
    </source>
</evidence>
<dbReference type="Gene3D" id="3.10.290.10">
    <property type="entry name" value="RNA-binding S4 domain"/>
    <property type="match status" value="1"/>
</dbReference>
<dbReference type="CDD" id="cd00165">
    <property type="entry name" value="S4"/>
    <property type="match status" value="1"/>
</dbReference>
<gene>
    <name evidence="8" type="ORF">H8707_10460</name>
</gene>
<evidence type="ECO:0000256" key="4">
    <source>
        <dbReference type="PIRSR" id="PIRSR606225-1"/>
    </source>
</evidence>
<dbReference type="SUPFAM" id="SSF55120">
    <property type="entry name" value="Pseudouridine synthase"/>
    <property type="match status" value="1"/>
</dbReference>
<dbReference type="InterPro" id="IPR002942">
    <property type="entry name" value="S4_RNA-bd"/>
</dbReference>
<dbReference type="RefSeq" id="WP_262430105.1">
    <property type="nucleotide sequence ID" value="NZ_JACRTG010000025.1"/>
</dbReference>
<dbReference type="InterPro" id="IPR006224">
    <property type="entry name" value="PsdUridine_synth_RluA-like_CS"/>
</dbReference>